<protein>
    <submittedName>
        <fullName evidence="1">Uncharacterized protein</fullName>
    </submittedName>
</protein>
<proteinExistence type="predicted"/>
<keyword evidence="2" id="KW-1185">Reference proteome</keyword>
<gene>
    <name evidence="1" type="ORF">Q3V30_01280</name>
</gene>
<dbReference type="AlphaFoldDB" id="A0AA50DJP8"/>
<sequence length="40" mass="4472">MTKINNALKVAATDFCRRPAGAITDSFTFPRLPAIDFHYT</sequence>
<evidence type="ECO:0000313" key="1">
    <source>
        <dbReference type="EMBL" id="WLS79179.1"/>
    </source>
</evidence>
<dbReference type="KEGG" id="epi:Q3V30_01280"/>
<name>A0AA50DJP8_9GAMM</name>
<dbReference type="RefSeq" id="WP_306209726.1">
    <property type="nucleotide sequence ID" value="NZ_CP132353.1"/>
</dbReference>
<reference evidence="1 2" key="1">
    <citation type="submission" date="2023-07" db="EMBL/GenBank/DDBJ databases">
        <title>Pathogenic bacteria of pear tree diseases.</title>
        <authorList>
            <person name="Zhang Z."/>
            <person name="He L."/>
            <person name="Huang R."/>
        </authorList>
    </citation>
    <scope>NUCLEOTIDE SEQUENCE [LARGE SCALE GENOMIC DNA]</scope>
    <source>
        <strain evidence="1 2">DE2</strain>
    </source>
</reference>
<organism evidence="1 2">
    <name type="scientific">Erwinia pyri</name>
    <dbReference type="NCBI Taxonomy" id="3062598"/>
    <lineage>
        <taxon>Bacteria</taxon>
        <taxon>Pseudomonadati</taxon>
        <taxon>Pseudomonadota</taxon>
        <taxon>Gammaproteobacteria</taxon>
        <taxon>Enterobacterales</taxon>
        <taxon>Erwiniaceae</taxon>
        <taxon>Erwinia</taxon>
    </lineage>
</organism>
<evidence type="ECO:0000313" key="2">
    <source>
        <dbReference type="Proteomes" id="UP001228139"/>
    </source>
</evidence>
<accession>A0AA50DJP8</accession>
<dbReference type="EMBL" id="CP132353">
    <property type="protein sequence ID" value="WLS79179.1"/>
    <property type="molecule type" value="Genomic_DNA"/>
</dbReference>
<dbReference type="Proteomes" id="UP001228139">
    <property type="component" value="Chromosome"/>
</dbReference>